<dbReference type="PANTHER" id="PTHR11941:SF54">
    <property type="entry name" value="ENOYL-COA HYDRATASE, MITOCHONDRIAL"/>
    <property type="match status" value="1"/>
</dbReference>
<name>A0A3B9IG34_9PROT</name>
<dbReference type="InterPro" id="IPR001753">
    <property type="entry name" value="Enoyl-CoA_hydra/iso"/>
</dbReference>
<dbReference type="CDD" id="cd06558">
    <property type="entry name" value="crotonase-like"/>
    <property type="match status" value="1"/>
</dbReference>
<dbReference type="Gene3D" id="3.90.226.10">
    <property type="entry name" value="2-enoyl-CoA Hydratase, Chain A, domain 1"/>
    <property type="match status" value="1"/>
</dbReference>
<dbReference type="PANTHER" id="PTHR11941">
    <property type="entry name" value="ENOYL-COA HYDRATASE-RELATED"/>
    <property type="match status" value="1"/>
</dbReference>
<evidence type="ECO:0000313" key="3">
    <source>
        <dbReference type="EMBL" id="HAE46824.1"/>
    </source>
</evidence>
<dbReference type="GeneID" id="97243325"/>
<accession>A0A3B9IG34</accession>
<protein>
    <submittedName>
        <fullName evidence="3">Enoyl-CoA hydratase</fullName>
    </submittedName>
</protein>
<dbReference type="SUPFAM" id="SSF52096">
    <property type="entry name" value="ClpP/crotonase"/>
    <property type="match status" value="1"/>
</dbReference>
<dbReference type="Pfam" id="PF00378">
    <property type="entry name" value="ECH_1"/>
    <property type="match status" value="1"/>
</dbReference>
<comment type="caution">
    <text evidence="3">The sequence shown here is derived from an EMBL/GenBank/DDBJ whole genome shotgun (WGS) entry which is preliminary data.</text>
</comment>
<gene>
    <name evidence="3" type="ORF">DCK97_05335</name>
</gene>
<dbReference type="GO" id="GO:0003824">
    <property type="term" value="F:catalytic activity"/>
    <property type="evidence" value="ECO:0007669"/>
    <property type="project" value="InterPro"/>
</dbReference>
<dbReference type="Proteomes" id="UP000257706">
    <property type="component" value="Unassembled WGS sequence"/>
</dbReference>
<reference evidence="3 4" key="1">
    <citation type="journal article" date="2018" name="Nat. Biotechnol.">
        <title>A standardized bacterial taxonomy based on genome phylogeny substantially revises the tree of life.</title>
        <authorList>
            <person name="Parks D.H."/>
            <person name="Chuvochina M."/>
            <person name="Waite D.W."/>
            <person name="Rinke C."/>
            <person name="Skarshewski A."/>
            <person name="Chaumeil P.A."/>
            <person name="Hugenholtz P."/>
        </authorList>
    </citation>
    <scope>NUCLEOTIDE SEQUENCE [LARGE SCALE GENOMIC DNA]</scope>
    <source>
        <strain evidence="3">UBA8739</strain>
    </source>
</reference>
<dbReference type="EMBL" id="DMAI01000086">
    <property type="protein sequence ID" value="HAE46824.1"/>
    <property type="molecule type" value="Genomic_DNA"/>
</dbReference>
<dbReference type="OrthoDB" id="9777711at2"/>
<dbReference type="AlphaFoldDB" id="A0A3B9IG34"/>
<dbReference type="InterPro" id="IPR029045">
    <property type="entry name" value="ClpP/crotonase-like_dom_sf"/>
</dbReference>
<dbReference type="InterPro" id="IPR018376">
    <property type="entry name" value="Enoyl-CoA_hyd/isom_CS"/>
</dbReference>
<dbReference type="GO" id="GO:0006635">
    <property type="term" value="P:fatty acid beta-oxidation"/>
    <property type="evidence" value="ECO:0007669"/>
    <property type="project" value="TreeGrafter"/>
</dbReference>
<dbReference type="PROSITE" id="PS00166">
    <property type="entry name" value="ENOYL_COA_HYDRATASE"/>
    <property type="match status" value="1"/>
</dbReference>
<evidence type="ECO:0000256" key="2">
    <source>
        <dbReference type="RuleBase" id="RU003707"/>
    </source>
</evidence>
<evidence type="ECO:0000256" key="1">
    <source>
        <dbReference type="ARBA" id="ARBA00005254"/>
    </source>
</evidence>
<evidence type="ECO:0000313" key="4">
    <source>
        <dbReference type="Proteomes" id="UP000257706"/>
    </source>
</evidence>
<proteinExistence type="inferred from homology"/>
<sequence length="260" mass="28185">MSITQKGDVHVSTDGHVTVLEIRRPPNNFFDLDLIRDLSSLVEALDEDSDCRAILLASEGKAFCAGADFQRRPAELAGAVEDRNPLYSEAVRLFHNRKPIVAAVQGPAIGGGLGLSLVADFRVAAPEARFGANFVKLGIHPGFGLTHTLPRVIGVQKAQWMFMTGRRLTGEEAAAVGLVDLLVPAGRLRAEAMALAQEIAEGAPLAVQSTRATLRRGLADAVQAQTDHEFVEQKWLARTEDHREGIRAVAERRPGRFVAR</sequence>
<organism evidence="3 4">
    <name type="scientific">Tistrella mobilis</name>
    <dbReference type="NCBI Taxonomy" id="171437"/>
    <lineage>
        <taxon>Bacteria</taxon>
        <taxon>Pseudomonadati</taxon>
        <taxon>Pseudomonadota</taxon>
        <taxon>Alphaproteobacteria</taxon>
        <taxon>Geminicoccales</taxon>
        <taxon>Geminicoccaceae</taxon>
        <taxon>Tistrella</taxon>
    </lineage>
</organism>
<comment type="similarity">
    <text evidence="1 2">Belongs to the enoyl-CoA hydratase/isomerase family.</text>
</comment>
<dbReference type="RefSeq" id="WP_156503088.1">
    <property type="nucleotide sequence ID" value="NZ_CP121013.1"/>
</dbReference>